<proteinExistence type="predicted"/>
<accession>A0A1G4WRL0</accession>
<reference evidence="3" key="1">
    <citation type="submission" date="2016-10" db="EMBL/GenBank/DDBJ databases">
        <authorList>
            <person name="Varghese N."/>
            <person name="Submissions S."/>
        </authorList>
    </citation>
    <scope>NUCLEOTIDE SEQUENCE [LARGE SCALE GENOMIC DNA]</scope>
    <source>
        <strain evidence="3">UNC267MFSha1.1M11</strain>
    </source>
</reference>
<dbReference type="RefSeq" id="WP_090361424.1">
    <property type="nucleotide sequence ID" value="NZ_FMUB01000009.1"/>
</dbReference>
<gene>
    <name evidence="2" type="ORF">SAMN02799620_04529</name>
</gene>
<dbReference type="EMBL" id="FMUB01000009">
    <property type="protein sequence ID" value="SCX28113.1"/>
    <property type="molecule type" value="Genomic_DNA"/>
</dbReference>
<dbReference type="Proteomes" id="UP000199707">
    <property type="component" value="Unassembled WGS sequence"/>
</dbReference>
<evidence type="ECO:0000313" key="2">
    <source>
        <dbReference type="EMBL" id="SCX28113.1"/>
    </source>
</evidence>
<dbReference type="AlphaFoldDB" id="A0A1G4WRL0"/>
<evidence type="ECO:0000313" key="3">
    <source>
        <dbReference type="Proteomes" id="UP000199707"/>
    </source>
</evidence>
<dbReference type="STRING" id="1502745.SAMN02799620_04529"/>
<sequence>MSTPDEFTPGVKTLGVKLQPDIHAQLSFIAGLRPGKGTITDEIQIAIVEHIARAKDDPDLVSRAADARVEIEREAAARQQAIANLFADGGDTTASRPRRTTKGGEGAPATT</sequence>
<evidence type="ECO:0000256" key="1">
    <source>
        <dbReference type="SAM" id="MobiDB-lite"/>
    </source>
</evidence>
<organism evidence="2 3">
    <name type="scientific">Mycolicibacterium fluoranthenivorans</name>
    <dbReference type="NCBI Taxonomy" id="258505"/>
    <lineage>
        <taxon>Bacteria</taxon>
        <taxon>Bacillati</taxon>
        <taxon>Actinomycetota</taxon>
        <taxon>Actinomycetes</taxon>
        <taxon>Mycobacteriales</taxon>
        <taxon>Mycobacteriaceae</taxon>
        <taxon>Mycolicibacterium</taxon>
    </lineage>
</organism>
<protein>
    <submittedName>
        <fullName evidence="2">Uncharacterized protein</fullName>
    </submittedName>
</protein>
<name>A0A1G4WRL0_9MYCO</name>
<feature type="region of interest" description="Disordered" evidence="1">
    <location>
        <begin position="84"/>
        <end position="111"/>
    </location>
</feature>